<gene>
    <name evidence="1" type="ORF">BN587_01897</name>
</gene>
<accession>R6WGK1</accession>
<dbReference type="Proteomes" id="UP000014937">
    <property type="component" value="Unassembled WGS sequence"/>
</dbReference>
<reference evidence="1" key="1">
    <citation type="submission" date="2012-11" db="EMBL/GenBank/DDBJ databases">
        <title>Dependencies among metagenomic species, viruses, plasmids and units of genetic variation.</title>
        <authorList>
            <person name="Nielsen H.B."/>
            <person name="Almeida M."/>
            <person name="Juncker A.S."/>
            <person name="Rasmussen S."/>
            <person name="Li J."/>
            <person name="Sunagawa S."/>
            <person name="Plichta D."/>
            <person name="Gautier L."/>
            <person name="Le Chatelier E."/>
            <person name="Peletier E."/>
            <person name="Bonde I."/>
            <person name="Nielsen T."/>
            <person name="Manichanh C."/>
            <person name="Arumugam M."/>
            <person name="Batto J."/>
            <person name="Santos M.B.Q.D."/>
            <person name="Blom N."/>
            <person name="Borruel N."/>
            <person name="Burgdorf K.S."/>
            <person name="Boumezbeur F."/>
            <person name="Casellas F."/>
            <person name="Dore J."/>
            <person name="Guarner F."/>
            <person name="Hansen T."/>
            <person name="Hildebrand F."/>
            <person name="Kaas R.S."/>
            <person name="Kennedy S."/>
            <person name="Kristiansen K."/>
            <person name="Kultima J.R."/>
            <person name="Leonard P."/>
            <person name="Levenez F."/>
            <person name="Lund O."/>
            <person name="Moumen B."/>
            <person name="Le Paslier D."/>
            <person name="Pons N."/>
            <person name="Pedersen O."/>
            <person name="Prifti E."/>
            <person name="Qin J."/>
            <person name="Raes J."/>
            <person name="Tap J."/>
            <person name="Tims S."/>
            <person name="Ussery D.W."/>
            <person name="Yamada T."/>
            <person name="MetaHit consortium"/>
            <person name="Renault P."/>
            <person name="Sicheritz-Ponten T."/>
            <person name="Bork P."/>
            <person name="Wang J."/>
            <person name="Brunak S."/>
            <person name="Ehrlich S.D."/>
        </authorList>
    </citation>
    <scope>NUCLEOTIDE SEQUENCE [LARGE SCALE GENOMIC DNA]</scope>
</reference>
<protein>
    <submittedName>
        <fullName evidence="1">PF12668 family protein</fullName>
    </submittedName>
</protein>
<evidence type="ECO:0000313" key="2">
    <source>
        <dbReference type="Proteomes" id="UP000014937"/>
    </source>
</evidence>
<evidence type="ECO:0000313" key="1">
    <source>
        <dbReference type="EMBL" id="CDD10248.1"/>
    </source>
</evidence>
<dbReference type="AlphaFoldDB" id="R6WGK1"/>
<dbReference type="RefSeq" id="WP_021720930.1">
    <property type="nucleotide sequence ID" value="NZ_FR892819.1"/>
</dbReference>
<dbReference type="HOGENOM" id="CLU_1676214_0_0_9"/>
<dbReference type="EMBL" id="CBGL010000028">
    <property type="protein sequence ID" value="CDD10248.1"/>
    <property type="molecule type" value="Genomic_DNA"/>
</dbReference>
<comment type="caution">
    <text evidence="1">The sequence shown here is derived from an EMBL/GenBank/DDBJ whole genome shotgun (WGS) entry which is preliminary data.</text>
</comment>
<dbReference type="InterPro" id="IPR024269">
    <property type="entry name" value="DUF3791"/>
</dbReference>
<organism evidence="1 2">
    <name type="scientific">Phascolarctobacterium succinatutens CAG:287</name>
    <dbReference type="NCBI Taxonomy" id="1263101"/>
    <lineage>
        <taxon>Bacteria</taxon>
        <taxon>Bacillati</taxon>
        <taxon>Bacillota</taxon>
        <taxon>Negativicutes</taxon>
        <taxon>Acidaminococcales</taxon>
        <taxon>Acidaminococcaceae</taxon>
        <taxon>Phascolarctobacterium</taxon>
    </lineage>
</organism>
<name>R6WGK1_9FIRM</name>
<dbReference type="Pfam" id="PF12668">
    <property type="entry name" value="DUF3791"/>
    <property type="match status" value="1"/>
</dbReference>
<sequence>MLNELIFFEVRIFRMFCEKLQVSSADTNKLFETYGVWKYIEDTYDMLSLSSDECAVNDIVEMLKINGVKLEGVVCNKLEAVTDKSTEQERFCADLILTDAIMDMADEEGISWQETRHKILNPEAYKALYDFEAGLWETGPDYFRYFYKTCSINESKL</sequence>
<proteinExistence type="predicted"/>